<keyword evidence="5 7" id="KW-0408">Iron</keyword>
<accession>A0A1G9QA44</accession>
<dbReference type="STRING" id="137658.SAMN05216186_1485"/>
<evidence type="ECO:0000256" key="3">
    <source>
        <dbReference type="ARBA" id="ARBA00022723"/>
    </source>
</evidence>
<keyword evidence="10" id="KW-1185">Reference proteome</keyword>
<dbReference type="PANTHER" id="PTHR10696:SF56">
    <property type="entry name" value="TAUD_TFDA-LIKE DOMAIN-CONTAINING PROTEIN"/>
    <property type="match status" value="1"/>
</dbReference>
<reference evidence="9 10" key="1">
    <citation type="submission" date="2016-10" db="EMBL/GenBank/DDBJ databases">
        <authorList>
            <person name="de Groot N.N."/>
        </authorList>
    </citation>
    <scope>NUCLEOTIDE SEQUENCE [LARGE SCALE GENOMIC DNA]</scope>
    <source>
        <strain evidence="9 10">JCM 21544</strain>
    </source>
</reference>
<dbReference type="GO" id="GO:0017000">
    <property type="term" value="P:antibiotic biosynthetic process"/>
    <property type="evidence" value="ECO:0007669"/>
    <property type="project" value="UniProtKB-KW"/>
</dbReference>
<evidence type="ECO:0000256" key="4">
    <source>
        <dbReference type="ARBA" id="ARBA00023002"/>
    </source>
</evidence>
<comment type="similarity">
    <text evidence="2">Belongs to the clavaminate synthase family.</text>
</comment>
<keyword evidence="9" id="KW-0223">Dioxygenase</keyword>
<proteinExistence type="inferred from homology"/>
<dbReference type="InterPro" id="IPR014503">
    <property type="entry name" value="Clavaminate_syn-like"/>
</dbReference>
<dbReference type="AlphaFoldDB" id="A0A1G9QA44"/>
<evidence type="ECO:0000313" key="9">
    <source>
        <dbReference type="EMBL" id="SDM07886.1"/>
    </source>
</evidence>
<dbReference type="InterPro" id="IPR042098">
    <property type="entry name" value="TauD-like_sf"/>
</dbReference>
<evidence type="ECO:0000256" key="2">
    <source>
        <dbReference type="ARBA" id="ARBA00008425"/>
    </source>
</evidence>
<keyword evidence="3 7" id="KW-0479">Metal-binding</keyword>
<keyword evidence="4" id="KW-0560">Oxidoreductase</keyword>
<dbReference type="GO" id="GO:0016706">
    <property type="term" value="F:2-oxoglutarate-dependent dioxygenase activity"/>
    <property type="evidence" value="ECO:0007669"/>
    <property type="project" value="UniProtKB-ARBA"/>
</dbReference>
<gene>
    <name evidence="9" type="ORF">SAMN05216186_1485</name>
</gene>
<dbReference type="SUPFAM" id="SSF51197">
    <property type="entry name" value="Clavaminate synthase-like"/>
    <property type="match status" value="1"/>
</dbReference>
<dbReference type="EMBL" id="FNFD01000048">
    <property type="protein sequence ID" value="SDM07886.1"/>
    <property type="molecule type" value="Genomic_DNA"/>
</dbReference>
<evidence type="ECO:0000259" key="8">
    <source>
        <dbReference type="Pfam" id="PF02668"/>
    </source>
</evidence>
<evidence type="ECO:0000256" key="7">
    <source>
        <dbReference type="PIRSR" id="PIRSR019543-2"/>
    </source>
</evidence>
<dbReference type="InterPro" id="IPR050411">
    <property type="entry name" value="AlphaKG_dependent_hydroxylases"/>
</dbReference>
<dbReference type="Gene3D" id="3.60.130.10">
    <property type="entry name" value="Clavaminate synthase-like"/>
    <property type="match status" value="1"/>
</dbReference>
<comment type="cofactor">
    <cofactor evidence="1">
        <name>Fe(2+)</name>
        <dbReference type="ChEBI" id="CHEBI:29033"/>
    </cofactor>
</comment>
<dbReference type="Proteomes" id="UP000198706">
    <property type="component" value="Unassembled WGS sequence"/>
</dbReference>
<feature type="binding site" evidence="7">
    <location>
        <position position="118"/>
    </location>
    <ligand>
        <name>Fe cation</name>
        <dbReference type="ChEBI" id="CHEBI:24875"/>
    </ligand>
</feature>
<organism evidence="9 10">
    <name type="scientific">Pseudomonas indica</name>
    <dbReference type="NCBI Taxonomy" id="137658"/>
    <lineage>
        <taxon>Bacteria</taxon>
        <taxon>Pseudomonadati</taxon>
        <taxon>Pseudomonadota</taxon>
        <taxon>Gammaproteobacteria</taxon>
        <taxon>Pseudomonadales</taxon>
        <taxon>Pseudomonadaceae</taxon>
        <taxon>Pseudomonas</taxon>
    </lineage>
</organism>
<evidence type="ECO:0000313" key="10">
    <source>
        <dbReference type="Proteomes" id="UP000198706"/>
    </source>
</evidence>
<dbReference type="RefSeq" id="WP_084339800.1">
    <property type="nucleotide sequence ID" value="NZ_FNFD01000048.1"/>
</dbReference>
<dbReference type="GO" id="GO:0005506">
    <property type="term" value="F:iron ion binding"/>
    <property type="evidence" value="ECO:0007669"/>
    <property type="project" value="InterPro"/>
</dbReference>
<evidence type="ECO:0000256" key="1">
    <source>
        <dbReference type="ARBA" id="ARBA00001954"/>
    </source>
</evidence>
<dbReference type="PANTHER" id="PTHR10696">
    <property type="entry name" value="GAMMA-BUTYROBETAINE HYDROXYLASE-RELATED"/>
    <property type="match status" value="1"/>
</dbReference>
<sequence length="296" mass="34185">MSDIKGLLVSSIANGGLHQDHISKIITFRQFGNEQGYLLLENMPIGRIPPTPRDRRLIGKHDNQSERLILQTTALLGEPIGYVQESDGNIVNNFFPHKQHSRKKTSDSYDTELDLHTENAFHAVQPDYLVLLCLRQDPGSEAITYISSIEQIRHHLTPDCLDFFFTEKYNFLSDYCPNGKNCRLDIGKNQTVLYGDPADPMFRFDPQFMVARNGYAQYQMTRLRDIAWREARPLKLRTGDLLIIDNRKTAHARSAFSARFDGTDRWLQRTFVVCNHRYYTEKLGRSTRVFDLVANL</sequence>
<dbReference type="Pfam" id="PF02668">
    <property type="entry name" value="TauD"/>
    <property type="match status" value="1"/>
</dbReference>
<feature type="binding site" evidence="7">
    <location>
        <position position="116"/>
    </location>
    <ligand>
        <name>Fe cation</name>
        <dbReference type="ChEBI" id="CHEBI:24875"/>
    </ligand>
</feature>
<feature type="domain" description="TauD/TfdA-like" evidence="8">
    <location>
        <begin position="77"/>
        <end position="270"/>
    </location>
</feature>
<keyword evidence="6" id="KW-0045">Antibiotic biosynthesis</keyword>
<name>A0A1G9QA44_9PSED</name>
<evidence type="ECO:0000256" key="5">
    <source>
        <dbReference type="ARBA" id="ARBA00023004"/>
    </source>
</evidence>
<protein>
    <submittedName>
        <fullName evidence="9">Taurine catabolism dioxygenase TauD, TfdA family</fullName>
    </submittedName>
</protein>
<evidence type="ECO:0000256" key="6">
    <source>
        <dbReference type="ARBA" id="ARBA00023194"/>
    </source>
</evidence>
<dbReference type="InterPro" id="IPR003819">
    <property type="entry name" value="TauD/TfdA-like"/>
</dbReference>
<dbReference type="PIRSF" id="PIRSF019543">
    <property type="entry name" value="Clavaminate_syn"/>
    <property type="match status" value="1"/>
</dbReference>